<dbReference type="Proteomes" id="UP000595009">
    <property type="component" value="Chromosome"/>
</dbReference>
<organism evidence="2 3">
    <name type="scientific">Haemophilus parainfluenzae</name>
    <dbReference type="NCBI Taxonomy" id="729"/>
    <lineage>
        <taxon>Bacteria</taxon>
        <taxon>Pseudomonadati</taxon>
        <taxon>Pseudomonadota</taxon>
        <taxon>Gammaproteobacteria</taxon>
        <taxon>Pasteurellales</taxon>
        <taxon>Pasteurellaceae</taxon>
        <taxon>Haemophilus</taxon>
    </lineage>
</organism>
<proteinExistence type="predicted"/>
<dbReference type="AlphaFoldDB" id="A0A7M1NW73"/>
<dbReference type="Pfam" id="PF08241">
    <property type="entry name" value="Methyltransf_11"/>
    <property type="match status" value="1"/>
</dbReference>
<dbReference type="InterPro" id="IPR029063">
    <property type="entry name" value="SAM-dependent_MTases_sf"/>
</dbReference>
<dbReference type="Gene3D" id="3.40.50.150">
    <property type="entry name" value="Vaccinia Virus protein VP39"/>
    <property type="match status" value="1"/>
</dbReference>
<evidence type="ECO:0000313" key="3">
    <source>
        <dbReference type="Proteomes" id="UP000595009"/>
    </source>
</evidence>
<protein>
    <submittedName>
        <fullName evidence="2">Class I SAM-dependent methyltransferase</fullName>
    </submittedName>
</protein>
<dbReference type="SUPFAM" id="SSF53335">
    <property type="entry name" value="S-adenosyl-L-methionine-dependent methyltransferases"/>
    <property type="match status" value="1"/>
</dbReference>
<name>A0A7M1NW73_HAEPA</name>
<sequence>MKMGLTLNWKAKWHKPLLSPESWQALPQGEAYCNVLTDYFAQWTPKILGYQILKIGALSGEIAFDLPLRHQIVLAEKTAYFPTALLNESDSLLQASPLALPFIEKEMDACLLANTLNFAQDPHQILREAHRVLKDDGWIFITLFNPMSPLLFKPKLGNFKFRQYATWRVIDWLSLLNFDVIAEERLSIKQEKTTLCSPLTVIVAQKRTYPLTLNPEKARSKMPAFLEPAGAFKEIRTE</sequence>
<dbReference type="EMBL" id="CP063120">
    <property type="protein sequence ID" value="QOR17195.1"/>
    <property type="molecule type" value="Genomic_DNA"/>
</dbReference>
<evidence type="ECO:0000259" key="1">
    <source>
        <dbReference type="Pfam" id="PF08241"/>
    </source>
</evidence>
<feature type="domain" description="Methyltransferase type 11" evidence="1">
    <location>
        <begin position="55"/>
        <end position="141"/>
    </location>
</feature>
<dbReference type="InterPro" id="IPR013216">
    <property type="entry name" value="Methyltransf_11"/>
</dbReference>
<keyword evidence="2" id="KW-0489">Methyltransferase</keyword>
<dbReference type="GO" id="GO:0008757">
    <property type="term" value="F:S-adenosylmethionine-dependent methyltransferase activity"/>
    <property type="evidence" value="ECO:0007669"/>
    <property type="project" value="InterPro"/>
</dbReference>
<accession>A0A7M1NW73</accession>
<reference evidence="2 3" key="1">
    <citation type="submission" date="2020-10" db="EMBL/GenBank/DDBJ databases">
        <title>Genomic diversity and antimicrobial resistance of Haemophilus colonising the airways of young children with cystic fibrosis.</title>
        <authorList>
            <person name="Watts S.C."/>
            <person name="Judd L.M."/>
            <person name="Carzino R."/>
            <person name="Ranganathan S."/>
            <person name="Holt K.E."/>
        </authorList>
    </citation>
    <scope>NUCLEOTIDE SEQUENCE [LARGE SCALE GENOMIC DNA]</scope>
    <source>
        <strain evidence="2 3">M1C137_2</strain>
    </source>
</reference>
<dbReference type="CDD" id="cd02440">
    <property type="entry name" value="AdoMet_MTases"/>
    <property type="match status" value="1"/>
</dbReference>
<dbReference type="GO" id="GO:0032259">
    <property type="term" value="P:methylation"/>
    <property type="evidence" value="ECO:0007669"/>
    <property type="project" value="UniProtKB-KW"/>
</dbReference>
<gene>
    <name evidence="2" type="ORF">INP94_10110</name>
</gene>
<evidence type="ECO:0000313" key="2">
    <source>
        <dbReference type="EMBL" id="QOR17195.1"/>
    </source>
</evidence>
<dbReference type="RefSeq" id="WP_197543547.1">
    <property type="nucleotide sequence ID" value="NZ_CP063120.1"/>
</dbReference>
<keyword evidence="2" id="KW-0808">Transferase</keyword>